<gene>
    <name evidence="1" type="ORF">CWI38_0015p0100</name>
</gene>
<name>A0A4Q9M527_9MICR</name>
<dbReference type="AlphaFoldDB" id="A0A4Q9M527"/>
<dbReference type="Proteomes" id="UP000292282">
    <property type="component" value="Unassembled WGS sequence"/>
</dbReference>
<dbReference type="SUPFAM" id="SSF52047">
    <property type="entry name" value="RNI-like"/>
    <property type="match status" value="1"/>
</dbReference>
<evidence type="ECO:0000313" key="2">
    <source>
        <dbReference type="Proteomes" id="UP000292282"/>
    </source>
</evidence>
<dbReference type="VEuPathDB" id="MicrosporidiaDB:CWI38_0015p0100"/>
<accession>A0A4Q9M527</accession>
<proteinExistence type="predicted"/>
<evidence type="ECO:0000313" key="1">
    <source>
        <dbReference type="EMBL" id="TBU20862.1"/>
    </source>
</evidence>
<dbReference type="EMBL" id="PITK01000015">
    <property type="protein sequence ID" value="TBU20862.1"/>
    <property type="molecule type" value="Genomic_DNA"/>
</dbReference>
<reference evidence="1 2" key="1">
    <citation type="submission" date="2017-12" db="EMBL/GenBank/DDBJ databases">
        <authorList>
            <person name="Pombert J.-F."/>
            <person name="Haag K.L."/>
            <person name="Ebert D."/>
        </authorList>
    </citation>
    <scope>NUCLEOTIDE SEQUENCE [LARGE SCALE GENOMIC DNA]</scope>
    <source>
        <strain evidence="1">IL-G-3</strain>
    </source>
</reference>
<keyword evidence="2" id="KW-1185">Reference proteome</keyword>
<protein>
    <submittedName>
        <fullName evidence="1">Uncharacterized protein</fullName>
    </submittedName>
</protein>
<comment type="caution">
    <text evidence="1">The sequence shown here is derived from an EMBL/GenBank/DDBJ whole genome shotgun (WGS) entry which is preliminary data.</text>
</comment>
<sequence>MTIFIILCSALKADSSIILHFYNEPNEHEKNSEHGKVNIRSFSKFIKKKHKCFEHTECKECVKYIIEDRNKIHLNFDMKSSEKKRATIFISTNVLKYHEFIYFLKVSNEIQDIKENLRFTDFSMLIHILDIFKFKKDKNFSSLIRVFLLSIIYNNQNDYEEDLIKIITTSSSVFKIILYEFCSIHFLVLDSDFRGISTTSFKKQINENFDDVICSDKKFLEINMEIFNKISKLIRRSQKFEHIFKIIFGSIKPLRVSLYYRELHDDISNILAPSFLISCEALCFENWKNMKFIEKIFESLILKNLKILFFLNCEFSFFKESLLKKFTADSRIYILNSSLETTLDFRKPVYSKESIEFLQRLVLKLYNEIRSKKNTSIFLEKNTGKPYKIEKFNINKYIETNRSVGFQEAFNFKDHNIYFKDFFSICENFVTIDFSVINIQKIGKICIRLRDIFINGLNFKSTDISENIVELYFYASKLTDNFLRDILTLPRLKTICISDCTLVFQKHKSKYAKNLSIDNLSITACDFENQNGVFEFINSMPNIKTFNFHSFKNASFYIDIFKNCRIELNSLENFHYGEKNKFSASYLKFLSTDSITTLQLVVNSKIGSLKELFFEKKLRNVTRFVIYHFKIGTKDKKAMVNCTNMNFFTLYKCEFDKISFFELFDVKKEYAFRNISLDHIVLKSQDVYFLSNLKQLRWLSLNPRFADNTAFIRFFCVNSFKPKLTLRCNQENLPGAYTDEGNNSTKVLSNEMTNLCTLAFLKIIFEPVNANSQMHEIFKQDFKGIIMRNLHPIPTDKCSLFLTIFKEIPENKIKEGVGKPNDRRVGEYGKVCVHGSADKAVNILQAVMLCYEEARQKEKYYATNYTFYRDTATSQEGLIVFKYLWDNRSWQILSTLYTFEKTRFNAKEISFAIDQQSISLKNYHIRSKKFLIITMGIRMDIGIKTDVKIRCNRSVIFILDKRKNKIRLIEYDLLANKLSVIYKSSVKLIFYVVTWGGIVTKYQYLYFKRPQISIDIGAYI</sequence>
<organism evidence="1 2">
    <name type="scientific">Hamiltosporidium tvaerminnensis</name>
    <dbReference type="NCBI Taxonomy" id="1176355"/>
    <lineage>
        <taxon>Eukaryota</taxon>
        <taxon>Fungi</taxon>
        <taxon>Fungi incertae sedis</taxon>
        <taxon>Microsporidia</taxon>
        <taxon>Dubosqiidae</taxon>
        <taxon>Hamiltosporidium</taxon>
    </lineage>
</organism>
<dbReference type="Gene3D" id="3.80.10.10">
    <property type="entry name" value="Ribonuclease Inhibitor"/>
    <property type="match status" value="1"/>
</dbReference>
<dbReference type="InterPro" id="IPR032675">
    <property type="entry name" value="LRR_dom_sf"/>
</dbReference>